<sequence length="57" mass="6450">MKKAIFFLVFSVLLASCRTNEGAEIAHQEQELTALREFNAALLQVLKTPEVYPIVRT</sequence>
<reference evidence="1 2" key="1">
    <citation type="submission" date="2018-06" db="EMBL/GenBank/DDBJ databases">
        <authorList>
            <consortium name="Pathogen Informatics"/>
            <person name="Doyle S."/>
        </authorList>
    </citation>
    <scope>NUCLEOTIDE SEQUENCE [LARGE SCALE GENOMIC DNA]</scope>
    <source>
        <strain evidence="1 2">NCTC11661</strain>
    </source>
</reference>
<evidence type="ECO:0000313" key="2">
    <source>
        <dbReference type="Proteomes" id="UP000255515"/>
    </source>
</evidence>
<gene>
    <name evidence="1" type="ORF">NCTC11661_00436</name>
</gene>
<dbReference type="AlphaFoldDB" id="A0A376BZ78"/>
<name>A0A376BZ78_9FLAO</name>
<dbReference type="EMBL" id="UFTJ01000001">
    <property type="protein sequence ID" value="SSZ46781.1"/>
    <property type="molecule type" value="Genomic_DNA"/>
</dbReference>
<evidence type="ECO:0000313" key="1">
    <source>
        <dbReference type="EMBL" id="SSZ46781.1"/>
    </source>
</evidence>
<protein>
    <submittedName>
        <fullName evidence="1">Uncharacterized protein</fullName>
    </submittedName>
</protein>
<dbReference type="PROSITE" id="PS51257">
    <property type="entry name" value="PROKAR_LIPOPROTEIN"/>
    <property type="match status" value="1"/>
</dbReference>
<proteinExistence type="predicted"/>
<dbReference type="Proteomes" id="UP000255515">
    <property type="component" value="Unassembled WGS sequence"/>
</dbReference>
<organism evidence="1 2">
    <name type="scientific">Bergeyella zoohelcum</name>
    <dbReference type="NCBI Taxonomy" id="1015"/>
    <lineage>
        <taxon>Bacteria</taxon>
        <taxon>Pseudomonadati</taxon>
        <taxon>Bacteroidota</taxon>
        <taxon>Flavobacteriia</taxon>
        <taxon>Flavobacteriales</taxon>
        <taxon>Weeksellaceae</taxon>
        <taxon>Bergeyella</taxon>
    </lineage>
</organism>
<dbReference type="RefSeq" id="WP_002686916.1">
    <property type="nucleotide sequence ID" value="NZ_UFTJ01000001.1"/>
</dbReference>
<accession>A0A376BZ78</accession>